<keyword evidence="11" id="KW-0865">Zymogen</keyword>
<evidence type="ECO:0000256" key="4">
    <source>
        <dbReference type="ARBA" id="ARBA00022525"/>
    </source>
</evidence>
<dbReference type="InterPro" id="IPR001842">
    <property type="entry name" value="Peptidase_M36"/>
</dbReference>
<evidence type="ECO:0000256" key="7">
    <source>
        <dbReference type="ARBA" id="ARBA00022729"/>
    </source>
</evidence>
<keyword evidence="5" id="KW-0645">Protease</keyword>
<evidence type="ECO:0000256" key="1">
    <source>
        <dbReference type="ARBA" id="ARBA00001947"/>
    </source>
</evidence>
<dbReference type="InterPro" id="IPR013783">
    <property type="entry name" value="Ig-like_fold"/>
</dbReference>
<keyword evidence="4" id="KW-0964">Secreted</keyword>
<protein>
    <submittedName>
        <fullName evidence="13">M36 family metallopeptidase</fullName>
    </submittedName>
</protein>
<dbReference type="InterPro" id="IPR035986">
    <property type="entry name" value="PKD_dom_sf"/>
</dbReference>
<keyword evidence="10" id="KW-0482">Metalloprotease</keyword>
<dbReference type="SUPFAM" id="SSF55486">
    <property type="entry name" value="Metalloproteases ('zincins'), catalytic domain"/>
    <property type="match status" value="1"/>
</dbReference>
<reference evidence="13 14" key="1">
    <citation type="submission" date="2022-11" db="EMBL/GenBank/DDBJ databases">
        <title>Anaerobic phenanthrene biodegradation by a DNRA strain PheN6.</title>
        <authorList>
            <person name="Zhang Z."/>
        </authorList>
    </citation>
    <scope>NUCLEOTIDE SEQUENCE [LARGE SCALE GENOMIC DNA]</scope>
    <source>
        <strain evidence="13 14">PheN6</strain>
    </source>
</reference>
<dbReference type="EMBL" id="JAPFQL010000064">
    <property type="protein sequence ID" value="MDC5698367.1"/>
    <property type="molecule type" value="Genomic_DNA"/>
</dbReference>
<evidence type="ECO:0000259" key="12">
    <source>
        <dbReference type="PROSITE" id="PS50093"/>
    </source>
</evidence>
<comment type="caution">
    <text evidence="13">The sequence shown here is derived from an EMBL/GenBank/DDBJ whole genome shotgun (WGS) entry which is preliminary data.</text>
</comment>
<keyword evidence="9" id="KW-0862">Zinc</keyword>
<dbReference type="Pfam" id="PF18911">
    <property type="entry name" value="PKD_4"/>
    <property type="match status" value="1"/>
</dbReference>
<name>A0ABT5GJE1_9MICO</name>
<proteinExistence type="inferred from homology"/>
<evidence type="ECO:0000256" key="10">
    <source>
        <dbReference type="ARBA" id="ARBA00023049"/>
    </source>
</evidence>
<evidence type="ECO:0000256" key="2">
    <source>
        <dbReference type="ARBA" id="ARBA00004613"/>
    </source>
</evidence>
<evidence type="ECO:0000256" key="6">
    <source>
        <dbReference type="ARBA" id="ARBA00022723"/>
    </source>
</evidence>
<evidence type="ECO:0000256" key="5">
    <source>
        <dbReference type="ARBA" id="ARBA00022670"/>
    </source>
</evidence>
<dbReference type="Pfam" id="PF07504">
    <property type="entry name" value="FTP"/>
    <property type="match status" value="1"/>
</dbReference>
<evidence type="ECO:0000256" key="3">
    <source>
        <dbReference type="ARBA" id="ARBA00006006"/>
    </source>
</evidence>
<keyword evidence="14" id="KW-1185">Reference proteome</keyword>
<dbReference type="Gene3D" id="2.60.40.10">
    <property type="entry name" value="Immunoglobulins"/>
    <property type="match status" value="3"/>
</dbReference>
<dbReference type="InterPro" id="IPR000601">
    <property type="entry name" value="PKD_dom"/>
</dbReference>
<dbReference type="InterPro" id="IPR050371">
    <property type="entry name" value="Fungal_virulence_M36"/>
</dbReference>
<gene>
    <name evidence="13" type="ORF">OO014_14000</name>
</gene>
<keyword evidence="6" id="KW-0479">Metal-binding</keyword>
<evidence type="ECO:0000256" key="11">
    <source>
        <dbReference type="ARBA" id="ARBA00023145"/>
    </source>
</evidence>
<evidence type="ECO:0000256" key="8">
    <source>
        <dbReference type="ARBA" id="ARBA00022801"/>
    </source>
</evidence>
<evidence type="ECO:0000313" key="13">
    <source>
        <dbReference type="EMBL" id="MDC5698367.1"/>
    </source>
</evidence>
<comment type="similarity">
    <text evidence="3">Belongs to the peptidase M36 family.</text>
</comment>
<dbReference type="SUPFAM" id="SSF49299">
    <property type="entry name" value="PKD domain"/>
    <property type="match status" value="1"/>
</dbReference>
<sequence length="1045" mass="109049">MSTPVVMAASQPAAGSRGEAAAPAAAADPGDLALAYARAHAKELGVSPGRARTLYVSAELKLTTGATAVHLGQRVDGLRVRDANLAVLVATDGTVVSADGRLVPGAAGGASATAGLTARQALDKAAARQGATAKRALKEADVRDAGKREFPNVYGQGNAATRPVTAELIWFPADERGRLRLAWLTDIESSGHEWWETVVDAQTGAILDRTSRYAHAGPEGTVWTGQHPEAAGATTRVVVPFTGLDGSWVTGTALSGNNVNAYQDRNDDDLNNEYQPNSPAAGDANYQHFNYTFTDAWRTTADVGSAAALDADRDAAITAMFYYTNVMHDWLYGHGFNEKNRNFQVNNFERGGLANDPVLAEAQDGWDFGCINDMGTPNPGDDVAVRCLNNANFGTPDDGSSPRMQMYMWTGPFRDGNIDGDVIAHEYGHGVSGRLVGGGNLGYNGGDQRGALGEGWSDVISYLKWGDAVVGEYVTGDATTGIRSVAYDNSTRTFQSYNTMSKSGHSNGEIWASALYDIRAQIPGGVEAMADLVLDGMMSTPANPDFIQARDALISADGGANRCLIWSAFAGRGLGTASTGDLDTVPTASDAVPAECLPTADAGGPYVTDEGTDKQLNGAGSTSGTDGSAGAITTYAWDLDNDGQYDDATGATPTFTTVGQDAVFTIGLKITDEFGHTSTDTSTVTVTNVAPTVVVDAITPIDEGGTVTVTGTVTDPGWLDPLTATITFGDGAAPVALSGTLENVQPDATLTFSVDHQYGDDGAFTVEVCADDDDTTGCGSTTANVANVDPTAVIDTTAEQVYDGVSAFILEAGEDLTVPVSSEDPGSDDLTFEWAWGGGATDTQTSLVNDPAADPLKSPSVQPRDVDLSATHAYTDACAYTLTTTVTDDDGGSANDTAVVLITGNADVSKGHGWWLNQFRTKAPNDFTTAQLECYLDIVAALSLVFDEDTDVSTRAKATKVLNAPSKAPEWVIFDQMALGAWLNFANGSVKLDTAVDTDGDGITDSTFGAAMLTAETVRMNTASTSAQIKAQKTIVERIALQSAP</sequence>
<dbReference type="PANTHER" id="PTHR33478:SF1">
    <property type="entry name" value="EXTRACELLULAR METALLOPROTEINASE MEP"/>
    <property type="match status" value="1"/>
</dbReference>
<comment type="cofactor">
    <cofactor evidence="1">
        <name>Zn(2+)</name>
        <dbReference type="ChEBI" id="CHEBI:29105"/>
    </cofactor>
</comment>
<dbReference type="Pfam" id="PF02128">
    <property type="entry name" value="Peptidase_M36"/>
    <property type="match status" value="1"/>
</dbReference>
<accession>A0ABT5GJE1</accession>
<dbReference type="InterPro" id="IPR011096">
    <property type="entry name" value="FTP_domain"/>
</dbReference>
<keyword evidence="7" id="KW-0732">Signal</keyword>
<keyword evidence="8" id="KW-0378">Hydrolase</keyword>
<dbReference type="RefSeq" id="WP_272462941.1">
    <property type="nucleotide sequence ID" value="NZ_JAPFQL010000064.1"/>
</dbReference>
<dbReference type="Gene3D" id="3.10.170.10">
    <property type="match status" value="1"/>
</dbReference>
<dbReference type="Gene3D" id="1.10.390.10">
    <property type="entry name" value="Neutral Protease Domain 2"/>
    <property type="match status" value="1"/>
</dbReference>
<dbReference type="Proteomes" id="UP001150259">
    <property type="component" value="Unassembled WGS sequence"/>
</dbReference>
<dbReference type="PANTHER" id="PTHR33478">
    <property type="entry name" value="EXTRACELLULAR METALLOPROTEINASE MEP"/>
    <property type="match status" value="1"/>
</dbReference>
<evidence type="ECO:0000256" key="9">
    <source>
        <dbReference type="ARBA" id="ARBA00022833"/>
    </source>
</evidence>
<feature type="domain" description="PKD" evidence="12">
    <location>
        <begin position="816"/>
        <end position="907"/>
    </location>
</feature>
<comment type="subcellular location">
    <subcellularLocation>
        <location evidence="2">Secreted</location>
    </subcellularLocation>
</comment>
<evidence type="ECO:0000313" key="14">
    <source>
        <dbReference type="Proteomes" id="UP001150259"/>
    </source>
</evidence>
<organism evidence="13 14">
    <name type="scientific">Intrasporangium calvum</name>
    <dbReference type="NCBI Taxonomy" id="53358"/>
    <lineage>
        <taxon>Bacteria</taxon>
        <taxon>Bacillati</taxon>
        <taxon>Actinomycetota</taxon>
        <taxon>Actinomycetes</taxon>
        <taxon>Micrococcales</taxon>
        <taxon>Intrasporangiaceae</taxon>
        <taxon>Intrasporangium</taxon>
    </lineage>
</organism>
<dbReference type="InterPro" id="IPR027268">
    <property type="entry name" value="Peptidase_M4/M1_CTD_sf"/>
</dbReference>
<dbReference type="PROSITE" id="PS50093">
    <property type="entry name" value="PKD"/>
    <property type="match status" value="1"/>
</dbReference>